<protein>
    <submittedName>
        <fullName evidence="1">XkdM protein</fullName>
    </submittedName>
</protein>
<name>A0A069A9C7_CLODI</name>
<dbReference type="AlphaFoldDB" id="A0A069A9C7"/>
<dbReference type="Gene3D" id="2.30.110.40">
    <property type="entry name" value="Phage tail tube protein"/>
    <property type="match status" value="1"/>
</dbReference>
<organism evidence="1">
    <name type="scientific">Clostridioides difficile</name>
    <name type="common">Peptoclostridium difficile</name>
    <dbReference type="NCBI Taxonomy" id="1496"/>
    <lineage>
        <taxon>Bacteria</taxon>
        <taxon>Bacillati</taxon>
        <taxon>Bacillota</taxon>
        <taxon>Clostridia</taxon>
        <taxon>Peptostreptococcales</taxon>
        <taxon>Peptostreptococcaceae</taxon>
        <taxon>Clostridioides</taxon>
    </lineage>
</organism>
<dbReference type="Pfam" id="PF09393">
    <property type="entry name" value="DUF2001"/>
    <property type="match status" value="1"/>
</dbReference>
<reference evidence="1" key="1">
    <citation type="submission" date="2014-07" db="EMBL/GenBank/DDBJ databases">
        <authorList>
            <person name="Monot Marc"/>
        </authorList>
    </citation>
    <scope>NUCLEOTIDE SEQUENCE</scope>
</reference>
<accession>A0A069A9C7</accession>
<dbReference type="EMBL" id="LK932492">
    <property type="protein sequence ID" value="CDS84751.1"/>
    <property type="molecule type" value="Genomic_DNA"/>
</dbReference>
<dbReference type="RefSeq" id="WP_021415327.1">
    <property type="nucleotide sequence ID" value="NZ_BITL01000031.1"/>
</dbReference>
<dbReference type="InterPro" id="IPR038628">
    <property type="entry name" value="XkdM-like_sf"/>
</dbReference>
<dbReference type="SUPFAM" id="SSF69279">
    <property type="entry name" value="Phage tail proteins"/>
    <property type="match status" value="1"/>
</dbReference>
<evidence type="ECO:0000313" key="1">
    <source>
        <dbReference type="EMBL" id="CDS84751.1"/>
    </source>
</evidence>
<sequence>MATSYEPRNVINGTYGEVWINNEQIAECKAMKAEIKFDKAEIVRPRKIIKGQKIIGASAEGSLTLYHVDSKILDYVTQIIKEGREPKFTITSKLSDPDSFGTERIAITGVSFDGLTIIDWENGKEGEKEVSFTFEDYNPIQTI</sequence>
<proteinExistence type="predicted"/>
<gene>
    <name evidence="1" type="primary">xkdM</name>
    <name evidence="1" type="ORF">BN1096_400018</name>
</gene>
<dbReference type="InterPro" id="IPR018989">
    <property type="entry name" value="DUF2001"/>
</dbReference>